<dbReference type="PANTHER" id="PTHR47412:SF1">
    <property type="entry name" value="FI01434P-RELATED"/>
    <property type="match status" value="1"/>
</dbReference>
<evidence type="ECO:0000313" key="2">
    <source>
        <dbReference type="EMBL" id="CAG9800641.1"/>
    </source>
</evidence>
<keyword evidence="1" id="KW-0472">Membrane</keyword>
<organism evidence="2 3">
    <name type="scientific">Chironomus riparius</name>
    <dbReference type="NCBI Taxonomy" id="315576"/>
    <lineage>
        <taxon>Eukaryota</taxon>
        <taxon>Metazoa</taxon>
        <taxon>Ecdysozoa</taxon>
        <taxon>Arthropoda</taxon>
        <taxon>Hexapoda</taxon>
        <taxon>Insecta</taxon>
        <taxon>Pterygota</taxon>
        <taxon>Neoptera</taxon>
        <taxon>Endopterygota</taxon>
        <taxon>Diptera</taxon>
        <taxon>Nematocera</taxon>
        <taxon>Chironomoidea</taxon>
        <taxon>Chironomidae</taxon>
        <taxon>Chironominae</taxon>
        <taxon>Chironomus</taxon>
    </lineage>
</organism>
<keyword evidence="3" id="KW-1185">Reference proteome</keyword>
<dbReference type="EMBL" id="OU895877">
    <property type="protein sequence ID" value="CAG9800641.1"/>
    <property type="molecule type" value="Genomic_DNA"/>
</dbReference>
<reference evidence="2" key="2">
    <citation type="submission" date="2022-10" db="EMBL/GenBank/DDBJ databases">
        <authorList>
            <consortium name="ENA_rothamsted_submissions"/>
            <consortium name="culmorum"/>
            <person name="King R."/>
        </authorList>
    </citation>
    <scope>NUCLEOTIDE SEQUENCE</scope>
</reference>
<sequence>MDNIQLQKMMMTKTKIAQSQSFTKFIRINIKFGALLAIVIFGIIYIIFQPFSVDSDSDIDLNVEISVAEQLKTIVNCDNKNFTIEIIQTDKFLILKNYIKASKYFECHESITYTTQGEFTFLENIIPVIKRWRAPMSVAVYSPGSDLMSAMNVIFYLRNCNAATDLVKEYVSFHIFFDRMEYNENNILTLYERLEATLKCSHAAKFLKVHQNETYRIKNKLSYPINAARNIARTAATTYFVFACDIELYPNPNFVDQFFEMIIDDKDGKWMEEKNVFVFAVFEVLTNETIPDIKQDLIKLVNEQKVFLFHSHICLECHMIPGVELWLNDTDYTSMKVITTAKRQGPFFHWEPFYVGTNNDPLFDDRITYERSSDKMSQAYTMCVMDYNFNVLSNAFLVHKNGVKTNRPTRQPGFKEGVNFLLNVALPEISSKYGEREGCRLS</sequence>
<dbReference type="AlphaFoldDB" id="A0A9N9WNY2"/>
<dbReference type="OrthoDB" id="9974378at2759"/>
<dbReference type="Proteomes" id="UP001153620">
    <property type="component" value="Chromosome 1"/>
</dbReference>
<name>A0A9N9WNY2_9DIPT</name>
<protein>
    <submittedName>
        <fullName evidence="2">Uncharacterized protein</fullName>
    </submittedName>
</protein>
<reference evidence="2" key="1">
    <citation type="submission" date="2022-01" db="EMBL/GenBank/DDBJ databases">
        <authorList>
            <person name="King R."/>
        </authorList>
    </citation>
    <scope>NUCLEOTIDE SEQUENCE</scope>
</reference>
<gene>
    <name evidence="2" type="ORF">CHIRRI_LOCUS3581</name>
</gene>
<accession>A0A9N9WNY2</accession>
<proteinExistence type="predicted"/>
<feature type="transmembrane region" description="Helical" evidence="1">
    <location>
        <begin position="28"/>
        <end position="48"/>
    </location>
</feature>
<keyword evidence="1" id="KW-0812">Transmembrane</keyword>
<dbReference type="PANTHER" id="PTHR47412">
    <property type="entry name" value="FI01434P-RELATED"/>
    <property type="match status" value="1"/>
</dbReference>
<keyword evidence="1" id="KW-1133">Transmembrane helix</keyword>
<evidence type="ECO:0000313" key="3">
    <source>
        <dbReference type="Proteomes" id="UP001153620"/>
    </source>
</evidence>
<dbReference type="Pfam" id="PF13896">
    <property type="entry name" value="Glyco_transf_49"/>
    <property type="match status" value="1"/>
</dbReference>
<evidence type="ECO:0000256" key="1">
    <source>
        <dbReference type="SAM" id="Phobius"/>
    </source>
</evidence>